<evidence type="ECO:0000256" key="1">
    <source>
        <dbReference type="SAM" id="Phobius"/>
    </source>
</evidence>
<keyword evidence="1" id="KW-0812">Transmembrane</keyword>
<dbReference type="EMBL" id="GGFL01012205">
    <property type="protein sequence ID" value="MBW76383.1"/>
    <property type="molecule type" value="Transcribed_RNA"/>
</dbReference>
<evidence type="ECO:0008006" key="4">
    <source>
        <dbReference type="Google" id="ProtNLM"/>
    </source>
</evidence>
<evidence type="ECO:0000313" key="3">
    <source>
        <dbReference type="EMBL" id="MBW76383.1"/>
    </source>
</evidence>
<feature type="signal peptide" evidence="2">
    <location>
        <begin position="1"/>
        <end position="18"/>
    </location>
</feature>
<feature type="chain" id="PRO_5014915192" description="Secreted protein" evidence="2">
    <location>
        <begin position="19"/>
        <end position="120"/>
    </location>
</feature>
<organism evidence="3">
    <name type="scientific">Anopheles darlingi</name>
    <name type="common">Mosquito</name>
    <dbReference type="NCBI Taxonomy" id="43151"/>
    <lineage>
        <taxon>Eukaryota</taxon>
        <taxon>Metazoa</taxon>
        <taxon>Ecdysozoa</taxon>
        <taxon>Arthropoda</taxon>
        <taxon>Hexapoda</taxon>
        <taxon>Insecta</taxon>
        <taxon>Pterygota</taxon>
        <taxon>Neoptera</taxon>
        <taxon>Endopterygota</taxon>
        <taxon>Diptera</taxon>
        <taxon>Nematocera</taxon>
        <taxon>Culicoidea</taxon>
        <taxon>Culicidae</taxon>
        <taxon>Anophelinae</taxon>
        <taxon>Anopheles</taxon>
    </lineage>
</organism>
<name>A0A2M4DFR4_ANODA</name>
<protein>
    <recommendedName>
        <fullName evidence="4">Secreted protein</fullName>
    </recommendedName>
</protein>
<proteinExistence type="predicted"/>
<sequence>MALATVIIIVNIIYIANGTLDEVNCHLEPVCILVTIIENVGTDRDVRHLLLLSILYFTCLSSCGVFTPFTIILLSILYFTRLSSGGVLDNKIHVNLTITVNKTYQRQKEESLDLRVFFFK</sequence>
<dbReference type="AlphaFoldDB" id="A0A2M4DFR4"/>
<accession>A0A2M4DFR4</accession>
<keyword evidence="1" id="KW-0472">Membrane</keyword>
<evidence type="ECO:0000256" key="2">
    <source>
        <dbReference type="SAM" id="SignalP"/>
    </source>
</evidence>
<keyword evidence="1" id="KW-1133">Transmembrane helix</keyword>
<feature type="transmembrane region" description="Helical" evidence="1">
    <location>
        <begin position="54"/>
        <end position="79"/>
    </location>
</feature>
<keyword evidence="2" id="KW-0732">Signal</keyword>
<reference evidence="3" key="1">
    <citation type="submission" date="2018-01" db="EMBL/GenBank/DDBJ databases">
        <title>An insight into the sialome of Amazonian anophelines.</title>
        <authorList>
            <person name="Ribeiro J.M."/>
            <person name="Scarpassa V."/>
            <person name="Calvo E."/>
        </authorList>
    </citation>
    <scope>NUCLEOTIDE SEQUENCE</scope>
</reference>